<feature type="domain" description="Methyltransferase" evidence="2">
    <location>
        <begin position="54"/>
        <end position="144"/>
    </location>
</feature>
<dbReference type="AlphaFoldDB" id="A0A0F2TKW9"/>
<keyword evidence="3" id="KW-0489">Methyltransferase</keyword>
<dbReference type="CDD" id="cd02440">
    <property type="entry name" value="AdoMet_MTases"/>
    <property type="match status" value="1"/>
</dbReference>
<dbReference type="OrthoDB" id="22151at2"/>
<dbReference type="Gene3D" id="3.40.50.150">
    <property type="entry name" value="Vaccinia Virus protein VP39"/>
    <property type="match status" value="1"/>
</dbReference>
<dbReference type="SUPFAM" id="SSF53335">
    <property type="entry name" value="S-adenosyl-L-methionine-dependent methyltransferases"/>
    <property type="match status" value="1"/>
</dbReference>
<dbReference type="Proteomes" id="UP000033699">
    <property type="component" value="Unassembled WGS sequence"/>
</dbReference>
<proteinExistence type="predicted"/>
<dbReference type="GO" id="GO:0032259">
    <property type="term" value="P:methylation"/>
    <property type="evidence" value="ECO:0007669"/>
    <property type="project" value="UniProtKB-KW"/>
</dbReference>
<organism evidence="3 4">
    <name type="scientific">Streptomyces rubellomurinus (strain ATCC 31215)</name>
    <dbReference type="NCBI Taxonomy" id="359131"/>
    <lineage>
        <taxon>Bacteria</taxon>
        <taxon>Bacillati</taxon>
        <taxon>Actinomycetota</taxon>
        <taxon>Actinomycetes</taxon>
        <taxon>Kitasatosporales</taxon>
        <taxon>Streptomycetaceae</taxon>
        <taxon>Streptomyces</taxon>
    </lineage>
</organism>
<keyword evidence="1 3" id="KW-0808">Transferase</keyword>
<name>A0A0F2TKW9_STRR3</name>
<dbReference type="GO" id="GO:0017000">
    <property type="term" value="P:antibiotic biosynthetic process"/>
    <property type="evidence" value="ECO:0007669"/>
    <property type="project" value="UniProtKB-ARBA"/>
</dbReference>
<keyword evidence="4" id="KW-1185">Reference proteome</keyword>
<gene>
    <name evidence="3" type="ORF">VM95_00645</name>
</gene>
<evidence type="ECO:0000256" key="1">
    <source>
        <dbReference type="ARBA" id="ARBA00022679"/>
    </source>
</evidence>
<dbReference type="GO" id="GO:0008168">
    <property type="term" value="F:methyltransferase activity"/>
    <property type="evidence" value="ECO:0007669"/>
    <property type="project" value="UniProtKB-KW"/>
</dbReference>
<dbReference type="InterPro" id="IPR041698">
    <property type="entry name" value="Methyltransf_25"/>
</dbReference>
<comment type="caution">
    <text evidence="3">The sequence shown here is derived from an EMBL/GenBank/DDBJ whole genome shotgun (WGS) entry which is preliminary data.</text>
</comment>
<dbReference type="PANTHER" id="PTHR43861">
    <property type="entry name" value="TRANS-ACONITATE 2-METHYLTRANSFERASE-RELATED"/>
    <property type="match status" value="1"/>
</dbReference>
<dbReference type="InterPro" id="IPR029063">
    <property type="entry name" value="SAM-dependent_MTases_sf"/>
</dbReference>
<evidence type="ECO:0000313" key="4">
    <source>
        <dbReference type="Proteomes" id="UP000033699"/>
    </source>
</evidence>
<reference evidence="3 4" key="1">
    <citation type="submission" date="2015-02" db="EMBL/GenBank/DDBJ databases">
        <authorList>
            <person name="Ju K.-S."/>
            <person name="Doroghazi J.R."/>
            <person name="Metcalf W."/>
        </authorList>
    </citation>
    <scope>NUCLEOTIDE SEQUENCE [LARGE SCALE GENOMIC DNA]</scope>
    <source>
        <strain evidence="3 4">ATCC 31215</strain>
    </source>
</reference>
<dbReference type="EMBL" id="JZKH01000001">
    <property type="protein sequence ID" value="KJS63789.1"/>
    <property type="molecule type" value="Genomic_DNA"/>
</dbReference>
<accession>A0A0F2TKW9</accession>
<dbReference type="Pfam" id="PF13649">
    <property type="entry name" value="Methyltransf_25"/>
    <property type="match status" value="1"/>
</dbReference>
<dbReference type="RefSeq" id="WP_045691920.1">
    <property type="nucleotide sequence ID" value="NZ_JZKH01000001.1"/>
</dbReference>
<dbReference type="PATRIC" id="fig|359131.3.peg.139"/>
<evidence type="ECO:0000259" key="2">
    <source>
        <dbReference type="Pfam" id="PF13649"/>
    </source>
</evidence>
<evidence type="ECO:0000313" key="3">
    <source>
        <dbReference type="EMBL" id="KJS63789.1"/>
    </source>
</evidence>
<protein>
    <submittedName>
        <fullName evidence="3">Methyltransferase type 11</fullName>
    </submittedName>
</protein>
<sequence length="222" mass="23926">MPAQHDIASERELWDTYAAGIKDDVFDAGPVFRWTQYADHGPGLELLGSPSSALEIGCGTGRALAALAEQGVKTTGVDLSPVMTQRATERWGPSGVQIHCAEILDYLSGTDETWDAIYSVFGAVWFTDPLKLFPLIASRLNPGGVPVFSQPPAIPGAYGPQGMYKGGFAGRALYTYRYSYTPRRWTSLLLRSGFESPQADVLDAPTEGHIGTLIVTARTPST</sequence>